<keyword evidence="1" id="KW-1133">Transmembrane helix</keyword>
<dbReference type="RefSeq" id="WP_169044074.1">
    <property type="nucleotide sequence ID" value="NZ_JABBYB010000003.1"/>
</dbReference>
<accession>A0AAP6Y1Y5</accession>
<evidence type="ECO:0000313" key="2">
    <source>
        <dbReference type="EMBL" id="NMP02415.1"/>
    </source>
</evidence>
<feature type="transmembrane region" description="Helical" evidence="1">
    <location>
        <begin position="37"/>
        <end position="56"/>
    </location>
</feature>
<keyword evidence="1" id="KW-0812">Transmembrane</keyword>
<feature type="transmembrane region" description="Helical" evidence="1">
    <location>
        <begin position="76"/>
        <end position="92"/>
    </location>
</feature>
<dbReference type="EMBL" id="JABBYB010000003">
    <property type="protein sequence ID" value="NMP02415.1"/>
    <property type="molecule type" value="Genomic_DNA"/>
</dbReference>
<sequence length="190" mass="21828">MAEYKCFFSKVMIKTCSLFKEVIMPKAFHFLRVTKEFFITILFSLSPILLSALVIASFTDKDFLGAVKENFKSGEVFIYTAAFLAPYIVNRLSEGTKGIFKELIFYIFWAVLLSGAYIFILIRIETLLNNTLRIEATTLSFVSNAVILLTAFIWYYSVWPNHHKTQTPPYKQNEKDMTDLNKALDKKLGG</sequence>
<gene>
    <name evidence="2" type="ORF">HHE94_06730</name>
</gene>
<dbReference type="AlphaFoldDB" id="A0AAP6Y1Y5"/>
<feature type="transmembrane region" description="Helical" evidence="1">
    <location>
        <begin position="104"/>
        <end position="124"/>
    </location>
</feature>
<proteinExistence type="predicted"/>
<organism evidence="2 3">
    <name type="scientific">Pseudoalteromonas arctica</name>
    <dbReference type="NCBI Taxonomy" id="394751"/>
    <lineage>
        <taxon>Bacteria</taxon>
        <taxon>Pseudomonadati</taxon>
        <taxon>Pseudomonadota</taxon>
        <taxon>Gammaproteobacteria</taxon>
        <taxon>Alteromonadales</taxon>
        <taxon>Pseudoalteromonadaceae</taxon>
        <taxon>Pseudoalteromonas</taxon>
    </lineage>
</organism>
<protein>
    <submittedName>
        <fullName evidence="2">Uncharacterized protein</fullName>
    </submittedName>
</protein>
<evidence type="ECO:0000313" key="3">
    <source>
        <dbReference type="Proteomes" id="UP000549590"/>
    </source>
</evidence>
<name>A0AAP6Y1Y5_9GAMM</name>
<comment type="caution">
    <text evidence="2">The sequence shown here is derived from an EMBL/GenBank/DDBJ whole genome shotgun (WGS) entry which is preliminary data.</text>
</comment>
<reference evidence="2 3" key="1">
    <citation type="submission" date="2020-04" db="EMBL/GenBank/DDBJ databases">
        <title>Genome sequencing and assembly of Pseudoalteromonas arctica.</title>
        <authorList>
            <person name="Cook G.M."/>
        </authorList>
    </citation>
    <scope>NUCLEOTIDE SEQUENCE [LARGE SCALE GENOMIC DNA]</scope>
    <source>
        <strain evidence="2 3">NEC-BIFX-2020_001</strain>
    </source>
</reference>
<dbReference type="Proteomes" id="UP000549590">
    <property type="component" value="Unassembled WGS sequence"/>
</dbReference>
<evidence type="ECO:0000256" key="1">
    <source>
        <dbReference type="SAM" id="Phobius"/>
    </source>
</evidence>
<keyword evidence="1" id="KW-0472">Membrane</keyword>
<feature type="transmembrane region" description="Helical" evidence="1">
    <location>
        <begin position="136"/>
        <end position="156"/>
    </location>
</feature>